<dbReference type="InterPro" id="IPR051317">
    <property type="entry name" value="Gfo/Idh/MocA_oxidoreduct"/>
</dbReference>
<organism evidence="3 4">
    <name type="scientific">Limosilactobacillus gastricus DSM 16045</name>
    <dbReference type="NCBI Taxonomy" id="1423749"/>
    <lineage>
        <taxon>Bacteria</taxon>
        <taxon>Bacillati</taxon>
        <taxon>Bacillota</taxon>
        <taxon>Bacilli</taxon>
        <taxon>Lactobacillales</taxon>
        <taxon>Lactobacillaceae</taxon>
        <taxon>Limosilactobacillus</taxon>
    </lineage>
</organism>
<dbReference type="PANTHER" id="PTHR43708:SF7">
    <property type="entry name" value="OXIDOREDUCTASE"/>
    <property type="match status" value="1"/>
</dbReference>
<dbReference type="PATRIC" id="fig|1423749.3.peg.119"/>
<gene>
    <name evidence="3" type="ORF">FC60_GL000119</name>
</gene>
<reference evidence="3 4" key="1">
    <citation type="journal article" date="2015" name="Genome Announc.">
        <title>Expanding the biotechnology potential of lactobacilli through comparative genomics of 213 strains and associated genera.</title>
        <authorList>
            <person name="Sun Z."/>
            <person name="Harris H.M."/>
            <person name="McCann A."/>
            <person name="Guo C."/>
            <person name="Argimon S."/>
            <person name="Zhang W."/>
            <person name="Yang X."/>
            <person name="Jeffery I.B."/>
            <person name="Cooney J.C."/>
            <person name="Kagawa T.F."/>
            <person name="Liu W."/>
            <person name="Song Y."/>
            <person name="Salvetti E."/>
            <person name="Wrobel A."/>
            <person name="Rasinkangas P."/>
            <person name="Parkhill J."/>
            <person name="Rea M.C."/>
            <person name="O'Sullivan O."/>
            <person name="Ritari J."/>
            <person name="Douillard F.P."/>
            <person name="Paul Ross R."/>
            <person name="Yang R."/>
            <person name="Briner A.E."/>
            <person name="Felis G.E."/>
            <person name="de Vos W.M."/>
            <person name="Barrangou R."/>
            <person name="Klaenhammer T.R."/>
            <person name="Caufield P.W."/>
            <person name="Cui Y."/>
            <person name="Zhang H."/>
            <person name="O'Toole P.W."/>
        </authorList>
    </citation>
    <scope>NUCLEOTIDE SEQUENCE [LARGE SCALE GENOMIC DNA]</scope>
    <source>
        <strain evidence="3 4">DSM 16045</strain>
    </source>
</reference>
<dbReference type="InterPro" id="IPR036291">
    <property type="entry name" value="NAD(P)-bd_dom_sf"/>
</dbReference>
<dbReference type="Proteomes" id="UP000051739">
    <property type="component" value="Unassembled WGS sequence"/>
</dbReference>
<protein>
    <submittedName>
        <fullName evidence="3">Dehydrogenase related protein</fullName>
    </submittedName>
</protein>
<evidence type="ECO:0000259" key="1">
    <source>
        <dbReference type="Pfam" id="PF01408"/>
    </source>
</evidence>
<dbReference type="Gene3D" id="3.30.360.10">
    <property type="entry name" value="Dihydrodipicolinate Reductase, domain 2"/>
    <property type="match status" value="1"/>
</dbReference>
<keyword evidence="4" id="KW-1185">Reference proteome</keyword>
<dbReference type="AlphaFoldDB" id="A0A0R1VET5"/>
<feature type="domain" description="Gfo/Idh/MocA-like oxidoreductase N-terminal" evidence="1">
    <location>
        <begin position="3"/>
        <end position="116"/>
    </location>
</feature>
<dbReference type="InterPro" id="IPR000683">
    <property type="entry name" value="Gfo/Idh/MocA-like_OxRdtase_N"/>
</dbReference>
<feature type="domain" description="GFO/IDH/MocA-like oxidoreductase" evidence="2">
    <location>
        <begin position="127"/>
        <end position="243"/>
    </location>
</feature>
<dbReference type="GO" id="GO:0000166">
    <property type="term" value="F:nucleotide binding"/>
    <property type="evidence" value="ECO:0007669"/>
    <property type="project" value="InterPro"/>
</dbReference>
<dbReference type="PANTHER" id="PTHR43708">
    <property type="entry name" value="CONSERVED EXPRESSED OXIDOREDUCTASE (EUROFUNG)"/>
    <property type="match status" value="1"/>
</dbReference>
<accession>A0A0R1VET5</accession>
<dbReference type="Gene3D" id="3.40.50.720">
    <property type="entry name" value="NAD(P)-binding Rossmann-like Domain"/>
    <property type="match status" value="1"/>
</dbReference>
<dbReference type="SUPFAM" id="SSF55347">
    <property type="entry name" value="Glyceraldehyde-3-phosphate dehydrogenase-like, C-terminal domain"/>
    <property type="match status" value="1"/>
</dbReference>
<proteinExistence type="predicted"/>
<evidence type="ECO:0000313" key="3">
    <source>
        <dbReference type="EMBL" id="KRM03749.1"/>
    </source>
</evidence>
<evidence type="ECO:0000313" key="4">
    <source>
        <dbReference type="Proteomes" id="UP000051739"/>
    </source>
</evidence>
<dbReference type="SUPFAM" id="SSF51735">
    <property type="entry name" value="NAD(P)-binding Rossmann-fold domains"/>
    <property type="match status" value="1"/>
</dbReference>
<dbReference type="Pfam" id="PF22725">
    <property type="entry name" value="GFO_IDH_MocA_C3"/>
    <property type="match status" value="1"/>
</dbReference>
<comment type="caution">
    <text evidence="3">The sequence shown here is derived from an EMBL/GenBank/DDBJ whole genome shotgun (WGS) entry which is preliminary data.</text>
</comment>
<name>A0A0R1VET5_9LACO</name>
<evidence type="ECO:0000259" key="2">
    <source>
        <dbReference type="Pfam" id="PF22725"/>
    </source>
</evidence>
<sequence length="278" mass="32753">MLNIAYLGNGKSTNRYHLPFMLKSGKFILKTIFARHFDGPWEKLPQVHYTQDLNDLYQDDTLDLIVITTPPEFHYQYAKKCLDHGKNVLVEKPFARTKAEAEELFRLAKERGLFIQAYQNRRFDSDFLTTQKVIESGKLGTLLEVEDNYDYYRPEIPVNSTDLDWTSSFLYTHACHTVDQMISYWGQPQQINYDVRQLLGANKMNNYFDLDFNYQNLKVSIRSSYFRIKARPTFVAYGTKGMFVKETEDRQEIDLKHFTCQLTIIRILDFINRNTMGP</sequence>
<dbReference type="Pfam" id="PF01408">
    <property type="entry name" value="GFO_IDH_MocA"/>
    <property type="match status" value="1"/>
</dbReference>
<dbReference type="InterPro" id="IPR055170">
    <property type="entry name" value="GFO_IDH_MocA-like_dom"/>
</dbReference>
<dbReference type="EMBL" id="AZFN01000001">
    <property type="protein sequence ID" value="KRM03749.1"/>
    <property type="molecule type" value="Genomic_DNA"/>
</dbReference>